<dbReference type="RefSeq" id="XP_031874719.1">
    <property type="nucleotide sequence ID" value="XM_032010665.1"/>
</dbReference>
<feature type="compositionally biased region" description="Low complexity" evidence="2">
    <location>
        <begin position="190"/>
        <end position="204"/>
    </location>
</feature>
<dbReference type="CDD" id="cd24139">
    <property type="entry name" value="SIP5-like"/>
    <property type="match status" value="1"/>
</dbReference>
<feature type="compositionally biased region" description="Basic and acidic residues" evidence="2">
    <location>
        <begin position="548"/>
        <end position="580"/>
    </location>
</feature>
<feature type="compositionally biased region" description="Low complexity" evidence="2">
    <location>
        <begin position="390"/>
        <end position="401"/>
    </location>
</feature>
<feature type="region of interest" description="Disordered" evidence="2">
    <location>
        <begin position="460"/>
        <end position="528"/>
    </location>
</feature>
<accession>A0A370U2W5</accession>
<reference evidence="3 4" key="1">
    <citation type="journal article" date="2018" name="IMA Fungus">
        <title>IMA Genome-F 9: Draft genome sequence of Annulohypoxylon stygium, Aspergillus mulundensis, Berkeleyomyces basicola (syn. Thielaviopsis basicola), Ceratocystis smalleyi, two Cercospora beticola strains, Coleophoma cylindrospora, Fusarium fracticaudum, Phialophora cf. hyalina, and Morchella septimelata.</title>
        <authorList>
            <person name="Wingfield B.D."/>
            <person name="Bills G.F."/>
            <person name="Dong Y."/>
            <person name="Huang W."/>
            <person name="Nel W.J."/>
            <person name="Swalarsk-Parry B.S."/>
            <person name="Vaghefi N."/>
            <person name="Wilken P.M."/>
            <person name="An Z."/>
            <person name="de Beer Z.W."/>
            <person name="De Vos L."/>
            <person name="Chen L."/>
            <person name="Duong T.A."/>
            <person name="Gao Y."/>
            <person name="Hammerbacher A."/>
            <person name="Kikkert J.R."/>
            <person name="Li Y."/>
            <person name="Li H."/>
            <person name="Li K."/>
            <person name="Li Q."/>
            <person name="Liu X."/>
            <person name="Ma X."/>
            <person name="Naidoo K."/>
            <person name="Pethybridge S.J."/>
            <person name="Sun J."/>
            <person name="Steenkamp E.T."/>
            <person name="van der Nest M.A."/>
            <person name="van Wyk S."/>
            <person name="Wingfield M.J."/>
            <person name="Xiong C."/>
            <person name="Yue Q."/>
            <person name="Zhang X."/>
        </authorList>
    </citation>
    <scope>NUCLEOTIDE SEQUENCE [LARGE SCALE GENOMIC DNA]</scope>
    <source>
        <strain evidence="3 4">BP 5553</strain>
    </source>
</reference>
<feature type="compositionally biased region" description="Basic and acidic residues" evidence="2">
    <location>
        <begin position="318"/>
        <end position="330"/>
    </location>
</feature>
<evidence type="ECO:0000256" key="2">
    <source>
        <dbReference type="SAM" id="MobiDB-lite"/>
    </source>
</evidence>
<evidence type="ECO:0008006" key="5">
    <source>
        <dbReference type="Google" id="ProtNLM"/>
    </source>
</evidence>
<proteinExistence type="inferred from homology"/>
<keyword evidence="4" id="KW-1185">Reference proteome</keyword>
<feature type="compositionally biased region" description="Low complexity" evidence="2">
    <location>
        <begin position="171"/>
        <end position="182"/>
    </location>
</feature>
<dbReference type="GO" id="GO:0005737">
    <property type="term" value="C:cytoplasm"/>
    <property type="evidence" value="ECO:0007669"/>
    <property type="project" value="TreeGrafter"/>
</dbReference>
<dbReference type="STRING" id="2656787.A0A370U2W5"/>
<evidence type="ECO:0000313" key="3">
    <source>
        <dbReference type="EMBL" id="RDL42063.1"/>
    </source>
</evidence>
<dbReference type="GeneID" id="43594891"/>
<feature type="region of interest" description="Disordered" evidence="2">
    <location>
        <begin position="162"/>
        <end position="264"/>
    </location>
</feature>
<feature type="region of interest" description="Disordered" evidence="2">
    <location>
        <begin position="774"/>
        <end position="871"/>
    </location>
</feature>
<feature type="compositionally biased region" description="Basic and acidic residues" evidence="2">
    <location>
        <begin position="70"/>
        <end position="85"/>
    </location>
</feature>
<dbReference type="EMBL" id="NPIC01000001">
    <property type="protein sequence ID" value="RDL42063.1"/>
    <property type="molecule type" value="Genomic_DNA"/>
</dbReference>
<feature type="compositionally biased region" description="Basic and acidic residues" evidence="2">
    <location>
        <begin position="516"/>
        <end position="528"/>
    </location>
</feature>
<feature type="compositionally biased region" description="Low complexity" evidence="2">
    <location>
        <begin position="695"/>
        <end position="711"/>
    </location>
</feature>
<feature type="compositionally biased region" description="Low complexity" evidence="2">
    <location>
        <begin position="57"/>
        <end position="67"/>
    </location>
</feature>
<dbReference type="PANTHER" id="PTHR31315">
    <property type="entry name" value="PROTEIN SIP5"/>
    <property type="match status" value="1"/>
</dbReference>
<feature type="compositionally biased region" description="Polar residues" evidence="2">
    <location>
        <begin position="205"/>
        <end position="233"/>
    </location>
</feature>
<dbReference type="OrthoDB" id="21471at2759"/>
<dbReference type="AlphaFoldDB" id="A0A370U2W5"/>
<dbReference type="PANTHER" id="PTHR31315:SF1">
    <property type="entry name" value="PROTEIN SIP5"/>
    <property type="match status" value="1"/>
</dbReference>
<feature type="region of interest" description="Disordered" evidence="2">
    <location>
        <begin position="318"/>
        <end position="349"/>
    </location>
</feature>
<sequence length="871" mass="93495">MGNTSAKESRGPDSIYSSSHRHADAGVGSSGPASPTDGNHSRHPHDSRGGRRGRPDLSSILGIGSSSTDVTERRETKQEREARKLEKERLARIKERARSIKEEHVDGGYLVTMGVYTGHEDFSKPIIERRIAPFWRGLNDFKPEWTEHQLVAAGKGLPIPAADEIPQDIFGTPSPGSPHTSSQNLQNLMVPVPDRSPSPVSDASTTLSPSNPAFSLPSPTSQEASPPLQSSSPFRPRSKTLASLTSSSKTPPSTEMTPREIKLPKDPFVNGQRIEVYLYKDATECPICFMYYPPHLNNTRCCDQPICSECFVQIKRPDPHPPEHEHHDPSDADAAPSKPAPEADTLVSEPSTCPYCQQPEFGVIYDPPPFRRGLAYANSTPASNIFSSAMSSSSSVVSNSNPTPPTHRRRHESISANAPTVITTDKIRPDWATKLANARSHLARRSAAATALHTAAYLMGNANPDSRGFGFSSRSRFGRHRGDNSPGTSGAATPSPNPDETRPPRTVSEQMAAVRRQAEESSSRRRDRMEDLEEMMMMEAIRLSLAAEEERKRKGEKEAFKDAKKRAKEEKKREKKERKVYGSGASSASGSALSLSLPGLGRRRGNSGASNLGREVTPEEVDMSNFKGKGVDRGVHNAAGPSAPVDVSHGENTLGLGIPGGRRLDTTTSTSGSDAHPPSPSPTAPDKPSHLRQMSNASSPSSSFVESAPGSLRNGFAGHGSSSTLDSPSASGAHIARHSDETPDGEDSSGNAASEPMFNFQSLVAMIGDEKVAATDRMHLQRGESSDTKPQEQNQNSGLEDSVATLKVNSSMHSGSSANDDTRETTLLQSQLSTPEVLVTAETPAAVGSGDSNDKQLGEGWGERIAEGITQ</sequence>
<dbReference type="Proteomes" id="UP000254866">
    <property type="component" value="Unassembled WGS sequence"/>
</dbReference>
<feature type="compositionally biased region" description="Low complexity" evidence="2">
    <location>
        <begin position="582"/>
        <end position="600"/>
    </location>
</feature>
<comment type="caution">
    <text evidence="3">The sequence shown here is derived from an EMBL/GenBank/DDBJ whole genome shotgun (WGS) entry which is preliminary data.</text>
</comment>
<feature type="compositionally biased region" description="Low complexity" evidence="2">
    <location>
        <begin position="466"/>
        <end position="475"/>
    </location>
</feature>
<evidence type="ECO:0000313" key="4">
    <source>
        <dbReference type="Proteomes" id="UP000254866"/>
    </source>
</evidence>
<evidence type="ECO:0000256" key="1">
    <source>
        <dbReference type="ARBA" id="ARBA00010402"/>
    </source>
</evidence>
<organism evidence="3 4">
    <name type="scientific">Venustampulla echinocandica</name>
    <dbReference type="NCBI Taxonomy" id="2656787"/>
    <lineage>
        <taxon>Eukaryota</taxon>
        <taxon>Fungi</taxon>
        <taxon>Dikarya</taxon>
        <taxon>Ascomycota</taxon>
        <taxon>Pezizomycotina</taxon>
        <taxon>Leotiomycetes</taxon>
        <taxon>Helotiales</taxon>
        <taxon>Pleuroascaceae</taxon>
        <taxon>Venustampulla</taxon>
    </lineage>
</organism>
<protein>
    <recommendedName>
        <fullName evidence="5">Protein sip5</fullName>
    </recommendedName>
</protein>
<feature type="region of interest" description="Disordered" evidence="2">
    <location>
        <begin position="390"/>
        <end position="421"/>
    </location>
</feature>
<gene>
    <name evidence="3" type="ORF">BP5553_02042</name>
</gene>
<feature type="compositionally biased region" description="Polar residues" evidence="2">
    <location>
        <begin position="720"/>
        <end position="730"/>
    </location>
</feature>
<dbReference type="InterPro" id="IPR039301">
    <property type="entry name" value="Sip5/DA2"/>
</dbReference>
<feature type="compositionally biased region" description="Polar residues" evidence="2">
    <location>
        <begin position="807"/>
        <end position="834"/>
    </location>
</feature>
<feature type="compositionally biased region" description="Polar residues" evidence="2">
    <location>
        <begin position="485"/>
        <end position="494"/>
    </location>
</feature>
<feature type="compositionally biased region" description="Low complexity" evidence="2">
    <location>
        <begin position="239"/>
        <end position="254"/>
    </location>
</feature>
<feature type="compositionally biased region" description="Low complexity" evidence="2">
    <location>
        <begin position="332"/>
        <end position="344"/>
    </location>
</feature>
<feature type="compositionally biased region" description="Basic and acidic residues" evidence="2">
    <location>
        <begin position="44"/>
        <end position="55"/>
    </location>
</feature>
<feature type="region of interest" description="Disordered" evidence="2">
    <location>
        <begin position="548"/>
        <end position="757"/>
    </location>
</feature>
<feature type="region of interest" description="Disordered" evidence="2">
    <location>
        <begin position="1"/>
        <end position="85"/>
    </location>
</feature>
<comment type="similarity">
    <text evidence="1">Belongs to the SIP5 family.</text>
</comment>
<name>A0A370U2W5_9HELO</name>
<feature type="compositionally biased region" description="Basic and acidic residues" evidence="2">
    <location>
        <begin position="774"/>
        <end position="790"/>
    </location>
</feature>
<feature type="compositionally biased region" description="Basic and acidic residues" evidence="2">
    <location>
        <begin position="852"/>
        <end position="871"/>
    </location>
</feature>